<evidence type="ECO:0000256" key="6">
    <source>
        <dbReference type="SAM" id="MobiDB-lite"/>
    </source>
</evidence>
<dbReference type="Proteomes" id="UP000014500">
    <property type="component" value="Unassembled WGS sequence"/>
</dbReference>
<comment type="subcellular location">
    <subcellularLocation>
        <location evidence="2">Cytoplasm</location>
        <location evidence="2">Stress granule</location>
    </subcellularLocation>
    <subcellularLocation>
        <location evidence="1">Nucleus</location>
    </subcellularLocation>
</comment>
<dbReference type="InterPro" id="IPR029428">
    <property type="entry name" value="MCRIP"/>
</dbReference>
<name>T1JGK1_STRMM</name>
<evidence type="ECO:0000256" key="2">
    <source>
        <dbReference type="ARBA" id="ARBA00004210"/>
    </source>
</evidence>
<feature type="region of interest" description="Disordered" evidence="6">
    <location>
        <begin position="1"/>
        <end position="73"/>
    </location>
</feature>
<feature type="compositionally biased region" description="Polar residues" evidence="6">
    <location>
        <begin position="57"/>
        <end position="72"/>
    </location>
</feature>
<comment type="similarity">
    <text evidence="3">Belongs to the MCRIP family.</text>
</comment>
<reference evidence="8" key="1">
    <citation type="submission" date="2011-05" db="EMBL/GenBank/DDBJ databases">
        <authorList>
            <person name="Richards S.R."/>
            <person name="Qu J."/>
            <person name="Jiang H."/>
            <person name="Jhangiani S.N."/>
            <person name="Agravi P."/>
            <person name="Goodspeed R."/>
            <person name="Gross S."/>
            <person name="Mandapat C."/>
            <person name="Jackson L."/>
            <person name="Mathew T."/>
            <person name="Pu L."/>
            <person name="Thornton R."/>
            <person name="Saada N."/>
            <person name="Wilczek-Boney K.B."/>
            <person name="Lee S."/>
            <person name="Kovar C."/>
            <person name="Wu Y."/>
            <person name="Scherer S.E."/>
            <person name="Worley K.C."/>
            <person name="Muzny D.M."/>
            <person name="Gibbs R."/>
        </authorList>
    </citation>
    <scope>NUCLEOTIDE SEQUENCE</scope>
    <source>
        <strain evidence="8">Brora</strain>
    </source>
</reference>
<dbReference type="PhylomeDB" id="T1JGK1"/>
<dbReference type="STRING" id="126957.T1JGK1"/>
<protein>
    <submittedName>
        <fullName evidence="7">Uncharacterized protein</fullName>
    </submittedName>
</protein>
<sequence length="131" mass="15292">MYTIAKGPSKQVVDKARRGIANTQKIENQRDFPKKSAELEDPAEMSSPKPVFHQVNGKRSNGHRSPQETFTPNHEELIKYIHDAWTRVSKEYEMIKQNNTEGRVPNITYYQDTTVHPQLQSKHRFNCVRKK</sequence>
<evidence type="ECO:0000256" key="3">
    <source>
        <dbReference type="ARBA" id="ARBA00010821"/>
    </source>
</evidence>
<dbReference type="EMBL" id="JH432205">
    <property type="status" value="NOT_ANNOTATED_CDS"/>
    <property type="molecule type" value="Genomic_DNA"/>
</dbReference>
<dbReference type="EnsemblMetazoa" id="SMAR012974-RA">
    <property type="protein sequence ID" value="SMAR012974-PA"/>
    <property type="gene ID" value="SMAR012974"/>
</dbReference>
<evidence type="ECO:0000313" key="8">
    <source>
        <dbReference type="Proteomes" id="UP000014500"/>
    </source>
</evidence>
<dbReference type="GO" id="GO:0005634">
    <property type="term" value="C:nucleus"/>
    <property type="evidence" value="ECO:0007669"/>
    <property type="project" value="UniProtKB-SubCell"/>
</dbReference>
<dbReference type="GO" id="GO:0010494">
    <property type="term" value="C:cytoplasmic stress granule"/>
    <property type="evidence" value="ECO:0007669"/>
    <property type="project" value="UniProtKB-SubCell"/>
</dbReference>
<keyword evidence="8" id="KW-1185">Reference proteome</keyword>
<dbReference type="HOGENOM" id="CLU_121013_0_0_1"/>
<keyword evidence="5" id="KW-0539">Nucleus</keyword>
<dbReference type="Pfam" id="PF14799">
    <property type="entry name" value="FAM195"/>
    <property type="match status" value="1"/>
</dbReference>
<evidence type="ECO:0000256" key="4">
    <source>
        <dbReference type="ARBA" id="ARBA00022490"/>
    </source>
</evidence>
<evidence type="ECO:0000313" key="7">
    <source>
        <dbReference type="EnsemblMetazoa" id="SMAR012974-PA"/>
    </source>
</evidence>
<evidence type="ECO:0000256" key="1">
    <source>
        <dbReference type="ARBA" id="ARBA00004123"/>
    </source>
</evidence>
<proteinExistence type="inferred from homology"/>
<organism evidence="7 8">
    <name type="scientific">Strigamia maritima</name>
    <name type="common">European centipede</name>
    <name type="synonym">Geophilus maritimus</name>
    <dbReference type="NCBI Taxonomy" id="126957"/>
    <lineage>
        <taxon>Eukaryota</taxon>
        <taxon>Metazoa</taxon>
        <taxon>Ecdysozoa</taxon>
        <taxon>Arthropoda</taxon>
        <taxon>Myriapoda</taxon>
        <taxon>Chilopoda</taxon>
        <taxon>Pleurostigmophora</taxon>
        <taxon>Geophilomorpha</taxon>
        <taxon>Linotaeniidae</taxon>
        <taxon>Strigamia</taxon>
    </lineage>
</organism>
<feature type="compositionally biased region" description="Basic and acidic residues" evidence="6">
    <location>
        <begin position="27"/>
        <end position="38"/>
    </location>
</feature>
<dbReference type="eggNOG" id="ENOG502RZDA">
    <property type="taxonomic scope" value="Eukaryota"/>
</dbReference>
<reference evidence="7" key="2">
    <citation type="submission" date="2015-02" db="UniProtKB">
        <authorList>
            <consortium name="EnsemblMetazoa"/>
        </authorList>
    </citation>
    <scope>IDENTIFICATION</scope>
</reference>
<dbReference type="AlphaFoldDB" id="T1JGK1"/>
<accession>T1JGK1</accession>
<evidence type="ECO:0000256" key="5">
    <source>
        <dbReference type="ARBA" id="ARBA00023242"/>
    </source>
</evidence>
<keyword evidence="4" id="KW-0963">Cytoplasm</keyword>